<proteinExistence type="predicted"/>
<evidence type="ECO:0000313" key="2">
    <source>
        <dbReference type="EMBL" id="OZG59506.1"/>
    </source>
</evidence>
<feature type="transmembrane region" description="Helical" evidence="1">
    <location>
        <begin position="26"/>
        <end position="45"/>
    </location>
</feature>
<evidence type="ECO:0000313" key="3">
    <source>
        <dbReference type="Proteomes" id="UP000216871"/>
    </source>
</evidence>
<protein>
    <submittedName>
        <fullName evidence="2">Uncharacterized protein</fullName>
    </submittedName>
</protein>
<dbReference type="Proteomes" id="UP000216871">
    <property type="component" value="Unassembled WGS sequence"/>
</dbReference>
<sequence length="187" mass="20752">MNPWVQGSQEAFHKAWAGRRRVAGSTWFLTFIVGCLICGGLATLLDRTIGLPSMPGRWAMITILLIILPLATVVIVVAVRLSNRPDGMVAVRCLWTGVLLRYRPDVYHYDSPDEETPADWIVWPIGLRRAFTLPCYANGTLMVADLVIDGVFIRLAGVRPARPDECHSAGKDPSIRYDYAARMLTIG</sequence>
<keyword evidence="3" id="KW-1185">Reference proteome</keyword>
<feature type="transmembrane region" description="Helical" evidence="1">
    <location>
        <begin position="57"/>
        <end position="79"/>
    </location>
</feature>
<comment type="caution">
    <text evidence="2">The sequence shown here is derived from an EMBL/GenBank/DDBJ whole genome shotgun (WGS) entry which is preliminary data.</text>
</comment>
<name>A0A261FL15_9BIFI</name>
<keyword evidence="1" id="KW-1133">Transmembrane helix</keyword>
<dbReference type="AlphaFoldDB" id="A0A261FL15"/>
<dbReference type="EMBL" id="MWWW01000014">
    <property type="protein sequence ID" value="OZG59506.1"/>
    <property type="molecule type" value="Genomic_DNA"/>
</dbReference>
<gene>
    <name evidence="2" type="ORF">BMYO_1351</name>
</gene>
<keyword evidence="1" id="KW-0472">Membrane</keyword>
<reference evidence="2 3" key="1">
    <citation type="journal article" date="2017" name="BMC Genomics">
        <title>Comparative genomic and phylogenomic analyses of the Bifidobacteriaceae family.</title>
        <authorList>
            <person name="Lugli G.A."/>
            <person name="Milani C."/>
            <person name="Turroni F."/>
            <person name="Duranti S."/>
            <person name="Mancabelli L."/>
            <person name="Mangifesta M."/>
            <person name="Ferrario C."/>
            <person name="Modesto M."/>
            <person name="Mattarelli P."/>
            <person name="Jiri K."/>
            <person name="van Sinderen D."/>
            <person name="Ventura M."/>
        </authorList>
    </citation>
    <scope>NUCLEOTIDE SEQUENCE [LARGE SCALE GENOMIC DNA]</scope>
    <source>
        <strain evidence="2 3">DSM 100196</strain>
    </source>
</reference>
<organism evidence="2 3">
    <name type="scientific">Bifidobacterium myosotis</name>
    <dbReference type="NCBI Taxonomy" id="1630166"/>
    <lineage>
        <taxon>Bacteria</taxon>
        <taxon>Bacillati</taxon>
        <taxon>Actinomycetota</taxon>
        <taxon>Actinomycetes</taxon>
        <taxon>Bifidobacteriales</taxon>
        <taxon>Bifidobacteriaceae</taxon>
        <taxon>Bifidobacterium</taxon>
    </lineage>
</organism>
<evidence type="ECO:0000256" key="1">
    <source>
        <dbReference type="SAM" id="Phobius"/>
    </source>
</evidence>
<keyword evidence="1" id="KW-0812">Transmembrane</keyword>
<accession>A0A261FL15</accession>